<keyword evidence="5" id="KW-1185">Reference proteome</keyword>
<feature type="region of interest" description="Disordered" evidence="2">
    <location>
        <begin position="1254"/>
        <end position="1326"/>
    </location>
</feature>
<dbReference type="CDD" id="cd00590">
    <property type="entry name" value="RRM_SF"/>
    <property type="match status" value="1"/>
</dbReference>
<dbReference type="InterPro" id="IPR012677">
    <property type="entry name" value="Nucleotide-bd_a/b_plait_sf"/>
</dbReference>
<dbReference type="SUPFAM" id="SSF54928">
    <property type="entry name" value="RNA-binding domain, RBD"/>
    <property type="match status" value="1"/>
</dbReference>
<dbReference type="PROSITE" id="PS50102">
    <property type="entry name" value="RRM"/>
    <property type="match status" value="1"/>
</dbReference>
<feature type="region of interest" description="Disordered" evidence="2">
    <location>
        <begin position="414"/>
        <end position="434"/>
    </location>
</feature>
<dbReference type="InterPro" id="IPR035979">
    <property type="entry name" value="RBD_domain_sf"/>
</dbReference>
<feature type="domain" description="RRM" evidence="3">
    <location>
        <begin position="924"/>
        <end position="1002"/>
    </location>
</feature>
<dbReference type="GO" id="GO:0003723">
    <property type="term" value="F:RNA binding"/>
    <property type="evidence" value="ECO:0007669"/>
    <property type="project" value="UniProtKB-UniRule"/>
</dbReference>
<feature type="region of interest" description="Disordered" evidence="2">
    <location>
        <begin position="1"/>
        <end position="153"/>
    </location>
</feature>
<evidence type="ECO:0000259" key="3">
    <source>
        <dbReference type="PROSITE" id="PS50102"/>
    </source>
</evidence>
<accession>A0AAJ8LGU2</accession>
<protein>
    <recommendedName>
        <fullName evidence="3">RRM domain-containing protein</fullName>
    </recommendedName>
</protein>
<proteinExistence type="predicted"/>
<feature type="compositionally biased region" description="Pro residues" evidence="2">
    <location>
        <begin position="1177"/>
        <end position="1186"/>
    </location>
</feature>
<feature type="region of interest" description="Disordered" evidence="2">
    <location>
        <begin position="191"/>
        <end position="219"/>
    </location>
</feature>
<gene>
    <name evidence="4" type="ORF">CI109_102798</name>
</gene>
<feature type="region of interest" description="Disordered" evidence="2">
    <location>
        <begin position="621"/>
        <end position="650"/>
    </location>
</feature>
<feature type="compositionally biased region" description="Pro residues" evidence="2">
    <location>
        <begin position="324"/>
        <end position="333"/>
    </location>
</feature>
<evidence type="ECO:0000256" key="1">
    <source>
        <dbReference type="PROSITE-ProRule" id="PRU00176"/>
    </source>
</evidence>
<evidence type="ECO:0000256" key="2">
    <source>
        <dbReference type="SAM" id="MobiDB-lite"/>
    </source>
</evidence>
<dbReference type="Proteomes" id="UP000322225">
    <property type="component" value="Chromosome 5"/>
</dbReference>
<dbReference type="Gene3D" id="3.30.70.330">
    <property type="match status" value="1"/>
</dbReference>
<reference evidence="4" key="1">
    <citation type="submission" date="2017-08" db="EMBL/GenBank/DDBJ databases">
        <authorList>
            <person name="Cuomo C."/>
            <person name="Billmyre B."/>
            <person name="Heitman J."/>
        </authorList>
    </citation>
    <scope>NUCLEOTIDE SEQUENCE</scope>
    <source>
        <strain evidence="4">CBS 12478</strain>
    </source>
</reference>
<keyword evidence="1" id="KW-0694">RNA-binding</keyword>
<evidence type="ECO:0000313" key="5">
    <source>
        <dbReference type="Proteomes" id="UP000322225"/>
    </source>
</evidence>
<evidence type="ECO:0000313" key="4">
    <source>
        <dbReference type="EMBL" id="WWD18348.1"/>
    </source>
</evidence>
<organism evidence="4 5">
    <name type="scientific">Kwoniella shandongensis</name>
    <dbReference type="NCBI Taxonomy" id="1734106"/>
    <lineage>
        <taxon>Eukaryota</taxon>
        <taxon>Fungi</taxon>
        <taxon>Dikarya</taxon>
        <taxon>Basidiomycota</taxon>
        <taxon>Agaricomycotina</taxon>
        <taxon>Tremellomycetes</taxon>
        <taxon>Tremellales</taxon>
        <taxon>Cryptococcaceae</taxon>
        <taxon>Kwoniella</taxon>
    </lineage>
</organism>
<name>A0AAJ8LGU2_9TREE</name>
<feature type="region of interest" description="Disordered" evidence="2">
    <location>
        <begin position="1140"/>
        <end position="1204"/>
    </location>
</feature>
<feature type="region of interest" description="Disordered" evidence="2">
    <location>
        <begin position="245"/>
        <end position="335"/>
    </location>
</feature>
<feature type="compositionally biased region" description="Polar residues" evidence="2">
    <location>
        <begin position="27"/>
        <end position="57"/>
    </location>
</feature>
<dbReference type="EMBL" id="CP144055">
    <property type="protein sequence ID" value="WWD18348.1"/>
    <property type="molecule type" value="Genomic_DNA"/>
</dbReference>
<dbReference type="SMART" id="SM00360">
    <property type="entry name" value="RRM"/>
    <property type="match status" value="2"/>
</dbReference>
<feature type="compositionally biased region" description="Basic residues" evidence="2">
    <location>
        <begin position="1353"/>
        <end position="1363"/>
    </location>
</feature>
<reference evidence="4" key="2">
    <citation type="submission" date="2024-01" db="EMBL/GenBank/DDBJ databases">
        <title>Comparative genomics of Cryptococcus and Kwoniella reveals pathogenesis evolution and contrasting modes of karyotype evolution via chromosome fusion or intercentromeric recombination.</title>
        <authorList>
            <person name="Coelho M.A."/>
            <person name="David-Palma M."/>
            <person name="Shea T."/>
            <person name="Bowers K."/>
            <person name="McGinley-Smith S."/>
            <person name="Mohammad A.W."/>
            <person name="Gnirke A."/>
            <person name="Yurkov A.M."/>
            <person name="Nowrousian M."/>
            <person name="Sun S."/>
            <person name="Cuomo C.A."/>
            <person name="Heitman J."/>
        </authorList>
    </citation>
    <scope>NUCLEOTIDE SEQUENCE</scope>
    <source>
        <strain evidence="4">CBS 12478</strain>
    </source>
</reference>
<feature type="compositionally biased region" description="Polar residues" evidence="2">
    <location>
        <begin position="129"/>
        <end position="138"/>
    </location>
</feature>
<feature type="region of interest" description="Disordered" evidence="2">
    <location>
        <begin position="1351"/>
        <end position="1424"/>
    </location>
</feature>
<sequence>MSDQGPPPSVATITQGHPPPPSRPKAQVTQVTRYSQPTTPQNVQNNYRHPQVHSQRFPSPLADQQYQQDQHYRQQPDRAHARPPPSASASVEGTSWADIQSDDSTPQPYAGHEGEGEGGTGDEMITPHPNGQVTSQEGTNDDQDDDGGWASGYDTLAQVHNVRKAHLQRSATLVSYPQDRHRVTPLAVHHDISSTAVSPPSSKPNRDQVNDSSDSPSRLKYTAASGVNTRFIKESLSAYLATHHSARNDSKDVTTNAETREVPQPTPVHGNSALTPVPRGFSHPPRGVSRGVNQIEVDPSRRWGQSLQPEDYGKFDDAASQSAPPLPPPPQPILPTAAASLTRWDQIPSPPNQIDWDKQAQLQKWASAIPPAAPQVPPTPTPIPDAAPMEGELSRRNSVAEAPKAQVVYYSAEDEEHTPSLPHSHHSGDDKAFADFGNPVVMPKKDPLSKPPTILSVDRADDASELQSPVIPQVTGNTWGRGHGKTGDRDKYVKGKYWWRRAPHPMYSPVFAAQRLLVEFPFPVRTDQVRDLLRLHFSKWGSVRATFHYEVNGDQCEKGFVVFDDPESAKRCLADPERHKCLFRSASRVAPTEMSLVIKRSEAVNLGRTIYIRIMGSRADDRARSASPSRNDRHHAEETATIDGARDQMPRQRTVLPPSVCVDAVAFMPRNTTRVLWGARLRPAGIPIDRFWSRTNEQTGRAARLITEIDLKRRISEREFVPKLCDLLAEICNIYPPTTKGQGWLVAVGGPQDAKHLMNELSKVPGFLVRWADEGDEHYPIDGPDPYPESSLDQTSPVTRVQQELQGDFGRHASHQREFENVNDHQEALGDPAKSLSHPKPVALQLSIPPPDHRQITPPPAQQMKTPETGTVPPIALPDNSVNIVDVETSPNHPHLRRAVVHTYRGRVLTEDLTSDEPRYIDERAIFVGRLNKELETQLTLLRRFERYGIVNAVEYNSRSTHNTYTSARVLFQERAAAERAIHYEHGAESFGSLIKVEVRKVLPHDISTKEMYVDDLGRAISPSMVSQYSPKFAPCDIPPINLPPRPLGAFPTQQPAYPSVQLVYGYPIPPMYGYSQPAPQFPHPPPPASIPIPGPQQMPAPQAPFMGGPTATNIPFPVLCASWGIGYLPAGAAPMFPSFVQQPQQPFGNPSPPHTPGHAAGPQQHGFESAPVVPQDIPPPSPPSQPGSLGSKSTRSSLAPVGYKQEGGMMKVVYDAEQLKQYCQENGINPPKNEIQEKGIGDLNDEKVTLLPISTGGHVPTLERPASVATSGHRNSTHGELGHRRSTSERSIPSARPQPASRPVSKVRTVPIPIPFSPTPRETNTLSATCPAVSVLAHSHDHPPYYPQPHPHQVRQPHRQHHQNAGSFTLDGRPPYDERGRHHHIQQGSFDYPQGFGQPVERTRHAMRQPRARQVGPDHGGVQ</sequence>
<dbReference type="InterPro" id="IPR000504">
    <property type="entry name" value="RRM_dom"/>
</dbReference>
<dbReference type="KEGG" id="ksn:43590177"/>
<dbReference type="RefSeq" id="XP_065823272.1">
    <property type="nucleotide sequence ID" value="XM_065967200.1"/>
</dbReference>
<feature type="compositionally biased region" description="Basic and acidic residues" evidence="2">
    <location>
        <begin position="70"/>
        <end position="80"/>
    </location>
</feature>
<dbReference type="GeneID" id="43590177"/>